<dbReference type="AlphaFoldDB" id="A0A3M8DQB0"/>
<keyword evidence="4" id="KW-1185">Reference proteome</keyword>
<sequence length="284" mass="31946">MRKLTFTNTRGESVILGNTRPFLVTKLEGTGAVDADIQMQKSPFQDGRTFIDSLLDVRTVSIEGAIVATDLLERTSRRKKLISVLNPKLGPGTLRYEYDGGVKVIQAIPDMSPTLPDRQNSPFQKFLLTLICPEPFWLDEKAREYEMSDFVGGMQFPLRLGTMFSMRGSKLVFKNAGDVESPIEIQFSGACQNPKVTNLTTGEFIRVNREIKANETLIITTAFGNKRVEIDDGDGNVQNAFHYIDLDSTFWQMKKGDNKIQYSTDDGATNVKVKIIWKQRYLGV</sequence>
<reference evidence="3 4" key="1">
    <citation type="submission" date="2018-10" db="EMBL/GenBank/DDBJ databases">
        <title>Phylogenomics of Brevibacillus.</title>
        <authorList>
            <person name="Dunlap C."/>
        </authorList>
    </citation>
    <scope>NUCLEOTIDE SEQUENCE [LARGE SCALE GENOMIC DNA]</scope>
    <source>
        <strain evidence="3 4">JCM 15774</strain>
    </source>
</reference>
<feature type="domain" description="Siphovirus-type tail component C-terminal" evidence="2">
    <location>
        <begin position="177"/>
        <end position="281"/>
    </location>
</feature>
<gene>
    <name evidence="3" type="ORF">EDM59_01525</name>
</gene>
<dbReference type="Proteomes" id="UP000269573">
    <property type="component" value="Unassembled WGS sequence"/>
</dbReference>
<name>A0A3M8DQB0_9BACL</name>
<evidence type="ECO:0000259" key="2">
    <source>
        <dbReference type="Pfam" id="PF22768"/>
    </source>
</evidence>
<dbReference type="InterPro" id="IPR054738">
    <property type="entry name" value="Siphovirus-type_tail_C"/>
</dbReference>
<accession>A0A3M8DQB0</accession>
<evidence type="ECO:0000259" key="1">
    <source>
        <dbReference type="Pfam" id="PF05709"/>
    </source>
</evidence>
<dbReference type="Pfam" id="PF05709">
    <property type="entry name" value="Sipho_tail"/>
    <property type="match status" value="1"/>
</dbReference>
<dbReference type="InterPro" id="IPR008841">
    <property type="entry name" value="Siphovirus-type_tail_N"/>
</dbReference>
<protein>
    <submittedName>
        <fullName evidence="3">Phage tail family protein</fullName>
    </submittedName>
</protein>
<proteinExistence type="predicted"/>
<comment type="caution">
    <text evidence="3">The sequence shown here is derived from an EMBL/GenBank/DDBJ whole genome shotgun (WGS) entry which is preliminary data.</text>
</comment>
<dbReference type="Pfam" id="PF22768">
    <property type="entry name" value="SPP1_Dit"/>
    <property type="match status" value="1"/>
</dbReference>
<evidence type="ECO:0000313" key="3">
    <source>
        <dbReference type="EMBL" id="RNB90154.1"/>
    </source>
</evidence>
<organism evidence="3 4">
    <name type="scientific">Brevibacillus nitrificans</name>
    <dbReference type="NCBI Taxonomy" id="651560"/>
    <lineage>
        <taxon>Bacteria</taxon>
        <taxon>Bacillati</taxon>
        <taxon>Bacillota</taxon>
        <taxon>Bacilli</taxon>
        <taxon>Bacillales</taxon>
        <taxon>Paenibacillaceae</taxon>
        <taxon>Brevibacillus</taxon>
    </lineage>
</organism>
<dbReference type="RefSeq" id="WP_122922020.1">
    <property type="nucleotide sequence ID" value="NZ_JASWDI010000003.1"/>
</dbReference>
<dbReference type="Gene3D" id="2.60.120.860">
    <property type="match status" value="1"/>
</dbReference>
<evidence type="ECO:0000313" key="4">
    <source>
        <dbReference type="Proteomes" id="UP000269573"/>
    </source>
</evidence>
<dbReference type="Gene3D" id="2.40.30.200">
    <property type="match status" value="1"/>
</dbReference>
<dbReference type="GeneID" id="301134000"/>
<feature type="domain" description="Siphovirus-type tail component RIFT-related" evidence="1">
    <location>
        <begin position="11"/>
        <end position="132"/>
    </location>
</feature>
<dbReference type="EMBL" id="RHHU01000002">
    <property type="protein sequence ID" value="RNB90154.1"/>
    <property type="molecule type" value="Genomic_DNA"/>
</dbReference>